<dbReference type="Gene3D" id="1.10.1790.10">
    <property type="entry name" value="PRD domain"/>
    <property type="match status" value="1"/>
</dbReference>
<dbReference type="PROSITE" id="PS51372">
    <property type="entry name" value="PRD_2"/>
    <property type="match status" value="1"/>
</dbReference>
<dbReference type="InterPro" id="IPR036634">
    <property type="entry name" value="PRD_sf"/>
</dbReference>
<dbReference type="Pfam" id="PF00359">
    <property type="entry name" value="PTS_EIIA_2"/>
    <property type="match status" value="1"/>
</dbReference>
<dbReference type="PROSITE" id="PS51094">
    <property type="entry name" value="PTS_EIIA_TYPE_2"/>
    <property type="match status" value="1"/>
</dbReference>
<dbReference type="InterPro" id="IPR002178">
    <property type="entry name" value="PTS_EIIA_type-2_dom"/>
</dbReference>
<dbReference type="InterPro" id="IPR011608">
    <property type="entry name" value="PRD"/>
</dbReference>
<dbReference type="InterPro" id="IPR016152">
    <property type="entry name" value="PTrfase/Anion_transptr"/>
</dbReference>
<protein>
    <submittedName>
        <fullName evidence="6">PRD domain-containing protein</fullName>
    </submittedName>
</protein>
<dbReference type="PANTHER" id="PTHR30185">
    <property type="entry name" value="CRYPTIC BETA-GLUCOSIDE BGL OPERON ANTITERMINATOR"/>
    <property type="match status" value="1"/>
</dbReference>
<dbReference type="AlphaFoldDB" id="A0A3N0HXC9"/>
<evidence type="ECO:0000313" key="6">
    <source>
        <dbReference type="EMBL" id="RNM29433.1"/>
    </source>
</evidence>
<keyword evidence="3" id="KW-0804">Transcription</keyword>
<keyword evidence="1" id="KW-0677">Repeat</keyword>
<dbReference type="Pfam" id="PF00874">
    <property type="entry name" value="PRD"/>
    <property type="match status" value="1"/>
</dbReference>
<dbReference type="EMBL" id="RJQC01000004">
    <property type="protein sequence ID" value="RNM29433.1"/>
    <property type="molecule type" value="Genomic_DNA"/>
</dbReference>
<dbReference type="OrthoDB" id="3175596at2"/>
<sequence length="670" mass="77428">MDHRDNSIVEQVLKSNKISLRDLSIVLHTTSRNTQHLVYELNEDLQAQKLPILLIDSNDNVYFSKVYEGLDKELRDFLLQNNFYTYRLTKNERRTIIAMILLNSTDYVTTNDLAEHLQTSRGTIISDINQVKDNLKDNGIKLVSQVSRGYFIQGREETIRSQILKILLMNFNQNMTDIQYNTFQHFLLREIIPYEDIYPELKKIILEEEKSENLLLSDFSFEETIYELLIIISRLKKGRIIEYSDKNLTKSSKYGLSSHILQRVCVKFQIMIPSSEINHFVQSLRTKSYIHSTTDHIDEIAIPVMIGEVIFRIANYLRLNFYLDSSLYDLLVDHIKSALYRAKSGDVLPNPFTEQMQERYTEIFEVVQKEVEPLERYVGNQLNPGEIAFLVMYFGAMFEKEKAGNEIKEKVNVMLISPMGRGAIQLLAGELSRLKDLITIKKSQSIHRIDEEDLRENEIELIISTAQIKEYSVPTITLRSPVLSEDDLTKIRIEAMHILDEKYRIRENKVEELEQSKVRAGISPDYILKDSILLDYHAKDWEDAIRKSGELLVNVGAVDDRYVKGMIQMIYDNGGVEESYIAISENAIMPHADPDQGAIRDAMSFVRLDQPISFGTQTVKYVVAISVLGAESVNNFVFTLINIFQDDRMLNILDTIDSVDEMFAFITKEV</sequence>
<organism evidence="6 7">
    <name type="scientific">Absicoccus porci</name>
    <dbReference type="NCBI Taxonomy" id="2486576"/>
    <lineage>
        <taxon>Bacteria</taxon>
        <taxon>Bacillati</taxon>
        <taxon>Bacillota</taxon>
        <taxon>Erysipelotrichia</taxon>
        <taxon>Erysipelotrichales</taxon>
        <taxon>Erysipelotrichaceae</taxon>
        <taxon>Absicoccus</taxon>
    </lineage>
</organism>
<feature type="domain" description="PTS EIIA type-2" evidence="4">
    <location>
        <begin position="525"/>
        <end position="669"/>
    </location>
</feature>
<evidence type="ECO:0000256" key="3">
    <source>
        <dbReference type="ARBA" id="ARBA00023163"/>
    </source>
</evidence>
<evidence type="ECO:0000256" key="1">
    <source>
        <dbReference type="ARBA" id="ARBA00022737"/>
    </source>
</evidence>
<dbReference type="RefSeq" id="WP_128521121.1">
    <property type="nucleotide sequence ID" value="NZ_RJQC01000004.1"/>
</dbReference>
<dbReference type="Pfam" id="PF08279">
    <property type="entry name" value="HTH_11"/>
    <property type="match status" value="1"/>
</dbReference>
<dbReference type="InterPro" id="IPR036388">
    <property type="entry name" value="WH-like_DNA-bd_sf"/>
</dbReference>
<dbReference type="SUPFAM" id="SSF63520">
    <property type="entry name" value="PTS-regulatory domain, PRD"/>
    <property type="match status" value="1"/>
</dbReference>
<reference evidence="6 7" key="1">
    <citation type="submission" date="2018-11" db="EMBL/GenBank/DDBJ databases">
        <title>Clostridium sp. nov., a member of the family Erysipelotrichaceae isolated from pig faeces.</title>
        <authorList>
            <person name="Chang Y.-H."/>
        </authorList>
    </citation>
    <scope>NUCLEOTIDE SEQUENCE [LARGE SCALE GENOMIC DNA]</scope>
    <source>
        <strain evidence="6 7">YH-panp20</strain>
    </source>
</reference>
<dbReference type="SUPFAM" id="SSF55804">
    <property type="entry name" value="Phoshotransferase/anion transport protein"/>
    <property type="match status" value="1"/>
</dbReference>
<dbReference type="InterPro" id="IPR013196">
    <property type="entry name" value="HTH_11"/>
</dbReference>
<evidence type="ECO:0000259" key="4">
    <source>
        <dbReference type="PROSITE" id="PS51094"/>
    </source>
</evidence>
<accession>A0A3N0HXC9</accession>
<dbReference type="Gene3D" id="3.40.930.10">
    <property type="entry name" value="Mannitol-specific EII, Chain A"/>
    <property type="match status" value="1"/>
</dbReference>
<evidence type="ECO:0000313" key="7">
    <source>
        <dbReference type="Proteomes" id="UP000276568"/>
    </source>
</evidence>
<dbReference type="PANTHER" id="PTHR30185:SF18">
    <property type="entry name" value="TRANSCRIPTIONAL REGULATOR MTLR"/>
    <property type="match status" value="1"/>
</dbReference>
<dbReference type="GO" id="GO:0006355">
    <property type="term" value="P:regulation of DNA-templated transcription"/>
    <property type="evidence" value="ECO:0007669"/>
    <property type="project" value="InterPro"/>
</dbReference>
<keyword evidence="7" id="KW-1185">Reference proteome</keyword>
<dbReference type="Proteomes" id="UP000276568">
    <property type="component" value="Unassembled WGS sequence"/>
</dbReference>
<evidence type="ECO:0000259" key="5">
    <source>
        <dbReference type="PROSITE" id="PS51372"/>
    </source>
</evidence>
<dbReference type="SUPFAM" id="SSF46785">
    <property type="entry name" value="Winged helix' DNA-binding domain"/>
    <property type="match status" value="1"/>
</dbReference>
<dbReference type="InterPro" id="IPR050661">
    <property type="entry name" value="BglG_antiterminators"/>
</dbReference>
<dbReference type="InterPro" id="IPR036390">
    <property type="entry name" value="WH_DNA-bd_sf"/>
</dbReference>
<comment type="caution">
    <text evidence="6">The sequence shown here is derived from an EMBL/GenBank/DDBJ whole genome shotgun (WGS) entry which is preliminary data.</text>
</comment>
<feature type="domain" description="PRD" evidence="5">
    <location>
        <begin position="297"/>
        <end position="404"/>
    </location>
</feature>
<name>A0A3N0HXC9_9FIRM</name>
<evidence type="ECO:0000256" key="2">
    <source>
        <dbReference type="ARBA" id="ARBA00023015"/>
    </source>
</evidence>
<proteinExistence type="predicted"/>
<keyword evidence="2" id="KW-0805">Transcription regulation</keyword>
<dbReference type="Gene3D" id="1.10.10.10">
    <property type="entry name" value="Winged helix-like DNA-binding domain superfamily/Winged helix DNA-binding domain"/>
    <property type="match status" value="1"/>
</dbReference>
<gene>
    <name evidence="6" type="ORF">EDX97_10640</name>
</gene>